<keyword evidence="10" id="KW-1185">Reference proteome</keyword>
<comment type="subcellular location">
    <subcellularLocation>
        <location evidence="1">Membrane</location>
        <topology evidence="1">Multi-pass membrane protein</topology>
    </subcellularLocation>
</comment>
<accession>A0A2L2XC38</accession>
<feature type="transmembrane region" description="Helical" evidence="8">
    <location>
        <begin position="305"/>
        <end position="332"/>
    </location>
</feature>
<dbReference type="PROSITE" id="PS50283">
    <property type="entry name" value="NA_SOLUT_SYMP_3"/>
    <property type="match status" value="1"/>
</dbReference>
<dbReference type="Proteomes" id="UP000239549">
    <property type="component" value="Unassembled WGS sequence"/>
</dbReference>
<feature type="transmembrane region" description="Helical" evidence="8">
    <location>
        <begin position="378"/>
        <end position="401"/>
    </location>
</feature>
<dbReference type="PANTHER" id="PTHR48086:SF7">
    <property type="entry name" value="SODIUM-SOLUTE SYMPORTER-RELATED"/>
    <property type="match status" value="1"/>
</dbReference>
<dbReference type="InterPro" id="IPR050277">
    <property type="entry name" value="Sodium:Solute_Symporter"/>
</dbReference>
<evidence type="ECO:0000256" key="7">
    <source>
        <dbReference type="RuleBase" id="RU362091"/>
    </source>
</evidence>
<feature type="transmembrane region" description="Helical" evidence="8">
    <location>
        <begin position="353"/>
        <end position="372"/>
    </location>
</feature>
<gene>
    <name evidence="9" type="ORF">DCCM_2768</name>
</gene>
<reference evidence="10" key="1">
    <citation type="submission" date="2018-02" db="EMBL/GenBank/DDBJ databases">
        <title>Genome sequence of Desulfocucumis palustris strain NAW-5.</title>
        <authorList>
            <person name="Watanabe M."/>
            <person name="Kojima H."/>
            <person name="Fukui M."/>
        </authorList>
    </citation>
    <scope>NUCLEOTIDE SEQUENCE [LARGE SCALE GENOMIC DNA]</scope>
    <source>
        <strain evidence="10">NAW-5</strain>
    </source>
</reference>
<feature type="transmembrane region" description="Helical" evidence="8">
    <location>
        <begin position="438"/>
        <end position="457"/>
    </location>
</feature>
<evidence type="ECO:0000256" key="6">
    <source>
        <dbReference type="ARBA" id="ARBA00023136"/>
    </source>
</evidence>
<feature type="transmembrane region" description="Helical" evidence="8">
    <location>
        <begin position="469"/>
        <end position="491"/>
    </location>
</feature>
<feature type="transmembrane region" description="Helical" evidence="8">
    <location>
        <begin position="75"/>
        <end position="96"/>
    </location>
</feature>
<evidence type="ECO:0000313" key="9">
    <source>
        <dbReference type="EMBL" id="GBF33662.1"/>
    </source>
</evidence>
<evidence type="ECO:0000256" key="4">
    <source>
        <dbReference type="ARBA" id="ARBA00022692"/>
    </source>
</evidence>
<keyword evidence="5 8" id="KW-1133">Transmembrane helix</keyword>
<name>A0A2L2XC38_9FIRM</name>
<feature type="transmembrane region" description="Helical" evidence="8">
    <location>
        <begin position="116"/>
        <end position="144"/>
    </location>
</feature>
<dbReference type="EMBL" id="BFAV01000112">
    <property type="protein sequence ID" value="GBF33662.1"/>
    <property type="molecule type" value="Genomic_DNA"/>
</dbReference>
<evidence type="ECO:0000256" key="2">
    <source>
        <dbReference type="ARBA" id="ARBA00006434"/>
    </source>
</evidence>
<feature type="transmembrane region" description="Helical" evidence="8">
    <location>
        <begin position="497"/>
        <end position="515"/>
    </location>
</feature>
<feature type="transmembrane region" description="Helical" evidence="8">
    <location>
        <begin position="260"/>
        <end position="285"/>
    </location>
</feature>
<evidence type="ECO:0000256" key="5">
    <source>
        <dbReference type="ARBA" id="ARBA00022989"/>
    </source>
</evidence>
<comment type="caution">
    <text evidence="9">The sequence shown here is derived from an EMBL/GenBank/DDBJ whole genome shotgun (WGS) entry which is preliminary data.</text>
</comment>
<keyword evidence="4 8" id="KW-0812">Transmembrane</keyword>
<dbReference type="AlphaFoldDB" id="A0A2L2XC38"/>
<dbReference type="RefSeq" id="WP_104372026.1">
    <property type="nucleotide sequence ID" value="NZ_BFAV01000112.1"/>
</dbReference>
<feature type="transmembrane region" description="Helical" evidence="8">
    <location>
        <begin position="226"/>
        <end position="248"/>
    </location>
</feature>
<feature type="transmembrane region" description="Helical" evidence="8">
    <location>
        <begin position="181"/>
        <end position="206"/>
    </location>
</feature>
<dbReference type="InterPro" id="IPR038377">
    <property type="entry name" value="Na/Glc_symporter_sf"/>
</dbReference>
<organism evidence="9 10">
    <name type="scientific">Desulfocucumis palustris</name>
    <dbReference type="NCBI Taxonomy" id="1898651"/>
    <lineage>
        <taxon>Bacteria</taxon>
        <taxon>Bacillati</taxon>
        <taxon>Bacillota</taxon>
        <taxon>Clostridia</taxon>
        <taxon>Eubacteriales</taxon>
        <taxon>Desulfocucumaceae</taxon>
        <taxon>Desulfocucumis</taxon>
    </lineage>
</organism>
<comment type="similarity">
    <text evidence="2 7">Belongs to the sodium:solute symporter (SSF) (TC 2.A.21) family.</text>
</comment>
<dbReference type="InterPro" id="IPR001734">
    <property type="entry name" value="Na/solute_symporter"/>
</dbReference>
<sequence length="526" mass="57055">MSNQMIQITFLVISIIVLAYIGVLAQKRVKAHEDMSVGGRSFTAWSIFFSLFAFWGGNTIASIVELSHSNGIAGAWFGIARMTMFVLILFITGGAFRKLAMITLSDFISQRFDSPFLRLLSGIIIALNFTIFTVSSVVGASAFFMAILGWSVWASVIFTVASFLVYTTLGGMHALSYNGKILTVGQLLALLVAAVMGIKMAGWANIMQLEPRYFSIMPSFSYLNTTIMWFFTFITNAFVAQAALQIVMSCKTVNEGKKGVIYVALGFVPIIVLAPLVGMAAKVMFPTIKSVQAMPMLASSMPSVVLSTIVVIGLYFTTLGWASSCILSGGTVAANDIYRYFVPNASSEQLIKVSRISIVILAFLTIGFAVLIPSGVEFWTIVGFVLRNTALFPLILIGLFWGLISKKAAITSALAGSITGIAWYLIEFPAFLFGAHPMFVGMIVAIIVVTFGTLWEYRRQIRFASSSTGIIFGLAGCAGAIVSIVLVPALINMKLMAAFICFSLSFLFLAVIFLVKRVEQKEITAN</sequence>
<protein>
    <submittedName>
        <fullName evidence="9">Sodium-solute symporter, putative</fullName>
    </submittedName>
</protein>
<proteinExistence type="inferred from homology"/>
<evidence type="ECO:0000256" key="1">
    <source>
        <dbReference type="ARBA" id="ARBA00004141"/>
    </source>
</evidence>
<dbReference type="CDD" id="cd10322">
    <property type="entry name" value="SLC5sbd"/>
    <property type="match status" value="1"/>
</dbReference>
<dbReference type="OrthoDB" id="9814523at2"/>
<dbReference type="PANTHER" id="PTHR48086">
    <property type="entry name" value="SODIUM/PROLINE SYMPORTER-RELATED"/>
    <property type="match status" value="1"/>
</dbReference>
<feature type="transmembrane region" description="Helical" evidence="8">
    <location>
        <begin position="408"/>
        <end position="426"/>
    </location>
</feature>
<evidence type="ECO:0000313" key="10">
    <source>
        <dbReference type="Proteomes" id="UP000239549"/>
    </source>
</evidence>
<keyword evidence="6 8" id="KW-0472">Membrane</keyword>
<dbReference type="Pfam" id="PF00474">
    <property type="entry name" value="SSF"/>
    <property type="match status" value="1"/>
</dbReference>
<evidence type="ECO:0000256" key="8">
    <source>
        <dbReference type="SAM" id="Phobius"/>
    </source>
</evidence>
<dbReference type="GO" id="GO:0022857">
    <property type="term" value="F:transmembrane transporter activity"/>
    <property type="evidence" value="ECO:0007669"/>
    <property type="project" value="InterPro"/>
</dbReference>
<feature type="transmembrane region" description="Helical" evidence="8">
    <location>
        <begin position="150"/>
        <end position="169"/>
    </location>
</feature>
<feature type="transmembrane region" description="Helical" evidence="8">
    <location>
        <begin position="6"/>
        <end position="25"/>
    </location>
</feature>
<evidence type="ECO:0000256" key="3">
    <source>
        <dbReference type="ARBA" id="ARBA00022448"/>
    </source>
</evidence>
<dbReference type="Gene3D" id="1.20.1730.10">
    <property type="entry name" value="Sodium/glucose cotransporter"/>
    <property type="match status" value="1"/>
</dbReference>
<keyword evidence="3" id="KW-0813">Transport</keyword>
<dbReference type="GO" id="GO:0005886">
    <property type="term" value="C:plasma membrane"/>
    <property type="evidence" value="ECO:0007669"/>
    <property type="project" value="TreeGrafter"/>
</dbReference>